<keyword evidence="1" id="KW-1133">Transmembrane helix</keyword>
<dbReference type="AlphaFoldDB" id="A0A8S9RWS3"/>
<feature type="transmembrane region" description="Helical" evidence="1">
    <location>
        <begin position="30"/>
        <end position="47"/>
    </location>
</feature>
<organism evidence="2 3">
    <name type="scientific">Brassica cretica</name>
    <name type="common">Mustard</name>
    <dbReference type="NCBI Taxonomy" id="69181"/>
    <lineage>
        <taxon>Eukaryota</taxon>
        <taxon>Viridiplantae</taxon>
        <taxon>Streptophyta</taxon>
        <taxon>Embryophyta</taxon>
        <taxon>Tracheophyta</taxon>
        <taxon>Spermatophyta</taxon>
        <taxon>Magnoliopsida</taxon>
        <taxon>eudicotyledons</taxon>
        <taxon>Gunneridae</taxon>
        <taxon>Pentapetalae</taxon>
        <taxon>rosids</taxon>
        <taxon>malvids</taxon>
        <taxon>Brassicales</taxon>
        <taxon>Brassicaceae</taxon>
        <taxon>Brassiceae</taxon>
        <taxon>Brassica</taxon>
    </lineage>
</organism>
<evidence type="ECO:0000256" key="1">
    <source>
        <dbReference type="SAM" id="Phobius"/>
    </source>
</evidence>
<keyword evidence="1" id="KW-0472">Membrane</keyword>
<sequence>MGWSLGVAFEGSNWLIKYMLFVEWVGGLDYFFGCLGLLLMIVFSPLMSSQRLLLNRIEEDIQLMLRKGLELKFFLGDVAGF</sequence>
<reference evidence="2" key="1">
    <citation type="submission" date="2019-12" db="EMBL/GenBank/DDBJ databases">
        <title>Genome sequencing and annotation of Brassica cretica.</title>
        <authorList>
            <person name="Studholme D.J."/>
            <person name="Sarris P."/>
        </authorList>
    </citation>
    <scope>NUCLEOTIDE SEQUENCE</scope>
    <source>
        <strain evidence="2">PFS-109/04</strain>
        <tissue evidence="2">Leaf</tissue>
    </source>
</reference>
<gene>
    <name evidence="2" type="ORF">F2Q69_00031621</name>
</gene>
<name>A0A8S9RWS3_BRACR</name>
<proteinExistence type="predicted"/>
<accession>A0A8S9RWS3</accession>
<evidence type="ECO:0000313" key="2">
    <source>
        <dbReference type="EMBL" id="KAF3584838.1"/>
    </source>
</evidence>
<keyword evidence="1" id="KW-0812">Transmembrane</keyword>
<dbReference type="Proteomes" id="UP000712600">
    <property type="component" value="Unassembled WGS sequence"/>
</dbReference>
<dbReference type="EMBL" id="QGKX02000088">
    <property type="protein sequence ID" value="KAF3584838.1"/>
    <property type="molecule type" value="Genomic_DNA"/>
</dbReference>
<comment type="caution">
    <text evidence="2">The sequence shown here is derived from an EMBL/GenBank/DDBJ whole genome shotgun (WGS) entry which is preliminary data.</text>
</comment>
<protein>
    <submittedName>
        <fullName evidence="2">Uncharacterized protein</fullName>
    </submittedName>
</protein>
<evidence type="ECO:0000313" key="3">
    <source>
        <dbReference type="Proteomes" id="UP000712600"/>
    </source>
</evidence>